<dbReference type="InParanoid" id="A7F6D6"/>
<dbReference type="AlphaFoldDB" id="A7F6D6"/>
<dbReference type="HOGENOM" id="CLU_3207899_0_0_1"/>
<sequence length="45" mass="5079">MSRFASTKCEWPPGPRNCYLRAIDNFEGFEQAPATADDRTLEKTG</sequence>
<dbReference type="EMBL" id="CH476643">
    <property type="protein sequence ID" value="EDN98307.1"/>
    <property type="molecule type" value="Genomic_DNA"/>
</dbReference>
<evidence type="ECO:0000313" key="2">
    <source>
        <dbReference type="Proteomes" id="UP000001312"/>
    </source>
</evidence>
<keyword evidence="2" id="KW-1185">Reference proteome</keyword>
<protein>
    <submittedName>
        <fullName evidence="1">Uncharacterized protein</fullName>
    </submittedName>
</protein>
<reference evidence="2" key="1">
    <citation type="journal article" date="2011" name="PLoS Genet.">
        <title>Genomic analysis of the necrotrophic fungal pathogens Sclerotinia sclerotiorum and Botrytis cinerea.</title>
        <authorList>
            <person name="Amselem J."/>
            <person name="Cuomo C.A."/>
            <person name="van Kan J.A."/>
            <person name="Viaud M."/>
            <person name="Benito E.P."/>
            <person name="Couloux A."/>
            <person name="Coutinho P.M."/>
            <person name="de Vries R.P."/>
            <person name="Dyer P.S."/>
            <person name="Fillinger S."/>
            <person name="Fournier E."/>
            <person name="Gout L."/>
            <person name="Hahn M."/>
            <person name="Kohn L."/>
            <person name="Lapalu N."/>
            <person name="Plummer K.M."/>
            <person name="Pradier J.M."/>
            <person name="Quevillon E."/>
            <person name="Sharon A."/>
            <person name="Simon A."/>
            <person name="ten Have A."/>
            <person name="Tudzynski B."/>
            <person name="Tudzynski P."/>
            <person name="Wincker P."/>
            <person name="Andrew M."/>
            <person name="Anthouard V."/>
            <person name="Beever R.E."/>
            <person name="Beffa R."/>
            <person name="Benoit I."/>
            <person name="Bouzid O."/>
            <person name="Brault B."/>
            <person name="Chen Z."/>
            <person name="Choquer M."/>
            <person name="Collemare J."/>
            <person name="Cotton P."/>
            <person name="Danchin E.G."/>
            <person name="Da Silva C."/>
            <person name="Gautier A."/>
            <person name="Giraud C."/>
            <person name="Giraud T."/>
            <person name="Gonzalez C."/>
            <person name="Grossetete S."/>
            <person name="Guldener U."/>
            <person name="Henrissat B."/>
            <person name="Howlett B.J."/>
            <person name="Kodira C."/>
            <person name="Kretschmer M."/>
            <person name="Lappartient A."/>
            <person name="Leroch M."/>
            <person name="Levis C."/>
            <person name="Mauceli E."/>
            <person name="Neuveglise C."/>
            <person name="Oeser B."/>
            <person name="Pearson M."/>
            <person name="Poulain J."/>
            <person name="Poussereau N."/>
            <person name="Quesneville H."/>
            <person name="Rascle C."/>
            <person name="Schumacher J."/>
            <person name="Segurens B."/>
            <person name="Sexton A."/>
            <person name="Silva E."/>
            <person name="Sirven C."/>
            <person name="Soanes D.M."/>
            <person name="Talbot N.J."/>
            <person name="Templeton M."/>
            <person name="Yandava C."/>
            <person name="Yarden O."/>
            <person name="Zeng Q."/>
            <person name="Rollins J.A."/>
            <person name="Lebrun M.H."/>
            <person name="Dickman M."/>
        </authorList>
    </citation>
    <scope>NUCLEOTIDE SEQUENCE [LARGE SCALE GENOMIC DNA]</scope>
    <source>
        <strain evidence="2">ATCC 18683 / 1980 / Ss-1</strain>
    </source>
</reference>
<accession>A7F6D6</accession>
<gene>
    <name evidence="1" type="ORF">SS1G_13165</name>
</gene>
<evidence type="ECO:0000313" key="1">
    <source>
        <dbReference type="EMBL" id="EDN98307.1"/>
    </source>
</evidence>
<dbReference type="RefSeq" id="XP_001586072.1">
    <property type="nucleotide sequence ID" value="XM_001586022.1"/>
</dbReference>
<name>A7F6D6_SCLS1</name>
<proteinExistence type="predicted"/>
<dbReference type="KEGG" id="ssl:SS1G_13165"/>
<dbReference type="GeneID" id="5482054"/>
<dbReference type="Proteomes" id="UP000001312">
    <property type="component" value="Unassembled WGS sequence"/>
</dbReference>
<organism evidence="1 2">
    <name type="scientific">Sclerotinia sclerotiorum (strain ATCC 18683 / 1980 / Ss-1)</name>
    <name type="common">White mold</name>
    <name type="synonym">Whetzelinia sclerotiorum</name>
    <dbReference type="NCBI Taxonomy" id="665079"/>
    <lineage>
        <taxon>Eukaryota</taxon>
        <taxon>Fungi</taxon>
        <taxon>Dikarya</taxon>
        <taxon>Ascomycota</taxon>
        <taxon>Pezizomycotina</taxon>
        <taxon>Leotiomycetes</taxon>
        <taxon>Helotiales</taxon>
        <taxon>Sclerotiniaceae</taxon>
        <taxon>Sclerotinia</taxon>
    </lineage>
</organism>